<accession>A0A1H3KSM4</accession>
<feature type="region of interest" description="Disordered" evidence="1">
    <location>
        <begin position="111"/>
        <end position="133"/>
    </location>
</feature>
<evidence type="ECO:0000313" key="2">
    <source>
        <dbReference type="EMBL" id="SDY55026.1"/>
    </source>
</evidence>
<reference evidence="2 3" key="1">
    <citation type="submission" date="2016-10" db="EMBL/GenBank/DDBJ databases">
        <authorList>
            <person name="de Groot N.N."/>
        </authorList>
    </citation>
    <scope>NUCLEOTIDE SEQUENCE [LARGE SCALE GENOMIC DNA]</scope>
    <source>
        <strain evidence="2 3">DSM 26880</strain>
    </source>
</reference>
<organism evidence="2 3">
    <name type="scientific">Citreimonas salinaria</name>
    <dbReference type="NCBI Taxonomy" id="321339"/>
    <lineage>
        <taxon>Bacteria</taxon>
        <taxon>Pseudomonadati</taxon>
        <taxon>Pseudomonadota</taxon>
        <taxon>Alphaproteobacteria</taxon>
        <taxon>Rhodobacterales</taxon>
        <taxon>Roseobacteraceae</taxon>
        <taxon>Citreimonas</taxon>
    </lineage>
</organism>
<dbReference type="AlphaFoldDB" id="A0A1H3KSM4"/>
<name>A0A1H3KSM4_9RHOB</name>
<evidence type="ECO:0000313" key="3">
    <source>
        <dbReference type="Proteomes" id="UP000199286"/>
    </source>
</evidence>
<keyword evidence="3" id="KW-1185">Reference proteome</keyword>
<dbReference type="RefSeq" id="WP_089883839.1">
    <property type="nucleotide sequence ID" value="NZ_FNPF01000010.1"/>
</dbReference>
<sequence>MTSTPAIRYPRHPANLDPFVEMLGPALTVEFLLKFGGSTIYFPNDPKGKSEAEALVGPLRLKALGKRLPHDRARVPTARGWVAHALRAEGRSVAEIARLCGRSDVQVRSYLKSSPHGASHPAEAPESRQLRLF</sequence>
<dbReference type="STRING" id="321339.SAMN05444340_11079"/>
<evidence type="ECO:0000256" key="1">
    <source>
        <dbReference type="SAM" id="MobiDB-lite"/>
    </source>
</evidence>
<dbReference type="Proteomes" id="UP000199286">
    <property type="component" value="Unassembled WGS sequence"/>
</dbReference>
<gene>
    <name evidence="2" type="ORF">SAMN05444340_11079</name>
</gene>
<dbReference type="EMBL" id="FNPF01000010">
    <property type="protein sequence ID" value="SDY55026.1"/>
    <property type="molecule type" value="Genomic_DNA"/>
</dbReference>
<proteinExistence type="predicted"/>
<feature type="compositionally biased region" description="Basic and acidic residues" evidence="1">
    <location>
        <begin position="123"/>
        <end position="133"/>
    </location>
</feature>
<protein>
    <submittedName>
        <fullName evidence="2">Uncharacterized protein</fullName>
    </submittedName>
</protein>
<dbReference type="OrthoDB" id="7860387at2"/>